<feature type="transmembrane region" description="Helical" evidence="1">
    <location>
        <begin position="159"/>
        <end position="176"/>
    </location>
</feature>
<dbReference type="EMBL" id="JASCIS010000026">
    <property type="protein sequence ID" value="MDI3421645.1"/>
    <property type="molecule type" value="Genomic_DNA"/>
</dbReference>
<name>A0ABT6T2L2_9ACTN</name>
<evidence type="ECO:0000256" key="1">
    <source>
        <dbReference type="SAM" id="Phobius"/>
    </source>
</evidence>
<keyword evidence="1" id="KW-1133">Transmembrane helix</keyword>
<proteinExistence type="predicted"/>
<dbReference type="Proteomes" id="UP001237105">
    <property type="component" value="Unassembled WGS sequence"/>
</dbReference>
<reference evidence="2 3" key="1">
    <citation type="submission" date="2023-05" db="EMBL/GenBank/DDBJ databases">
        <title>Draft genome sequence of Streptomyces sp. B-S-A12 isolated from a cave soil in Thailand.</title>
        <authorList>
            <person name="Chamroensaksri N."/>
            <person name="Muangham S."/>
        </authorList>
    </citation>
    <scope>NUCLEOTIDE SEQUENCE [LARGE SCALE GENOMIC DNA]</scope>
    <source>
        <strain evidence="2 3">B-S-A12</strain>
    </source>
</reference>
<comment type="caution">
    <text evidence="2">The sequence shown here is derived from an EMBL/GenBank/DDBJ whole genome shotgun (WGS) entry which is preliminary data.</text>
</comment>
<feature type="transmembrane region" description="Helical" evidence="1">
    <location>
        <begin position="46"/>
        <end position="67"/>
    </location>
</feature>
<sequence length="182" mass="18594">MISALAHWADRQLIGPGASAVERAVGYATAVAGCTLTTAVVATASMPSIAVVVVAVVAFDLFGGAAVNATSTAKRHFHRPGRTARHHLGFVAAHIQPFLLALAVPGFGWAAAATIYGLALAGAVVVTAVNAESRRPVAFAVTVLAITAVAALVTVPPELAWFAPVLLIKLLLAHLLPEDAPR</sequence>
<dbReference type="RefSeq" id="WP_282537508.1">
    <property type="nucleotide sequence ID" value="NZ_JASCIS010000026.1"/>
</dbReference>
<accession>A0ABT6T2L2</accession>
<feature type="transmembrane region" description="Helical" evidence="1">
    <location>
        <begin position="136"/>
        <end position="153"/>
    </location>
</feature>
<evidence type="ECO:0000313" key="3">
    <source>
        <dbReference type="Proteomes" id="UP001237105"/>
    </source>
</evidence>
<keyword evidence="1" id="KW-0472">Membrane</keyword>
<organism evidence="2 3">
    <name type="scientific">Streptomyces luteolus</name>
    <dbReference type="NCBI Taxonomy" id="3043615"/>
    <lineage>
        <taxon>Bacteria</taxon>
        <taxon>Bacillati</taxon>
        <taxon>Actinomycetota</taxon>
        <taxon>Actinomycetes</taxon>
        <taxon>Kitasatosporales</taxon>
        <taxon>Streptomycetaceae</taxon>
        <taxon>Streptomyces</taxon>
    </lineage>
</organism>
<evidence type="ECO:0008006" key="4">
    <source>
        <dbReference type="Google" id="ProtNLM"/>
    </source>
</evidence>
<protein>
    <recommendedName>
        <fullName evidence="4">Integral membrane protein</fullName>
    </recommendedName>
</protein>
<evidence type="ECO:0000313" key="2">
    <source>
        <dbReference type="EMBL" id="MDI3421645.1"/>
    </source>
</evidence>
<feature type="transmembrane region" description="Helical" evidence="1">
    <location>
        <begin position="110"/>
        <end position="129"/>
    </location>
</feature>
<keyword evidence="1" id="KW-0812">Transmembrane</keyword>
<keyword evidence="3" id="KW-1185">Reference proteome</keyword>
<gene>
    <name evidence="2" type="ORF">QIT00_24355</name>
</gene>